<dbReference type="EMBL" id="CP012801">
    <property type="protein sequence ID" value="ALJ57295.1"/>
    <property type="molecule type" value="Genomic_DNA"/>
</dbReference>
<reference evidence="1 2" key="1">
    <citation type="journal article" date="2015" name="Science">
        <title>Genetic determinants of in vivo fitness and diet responsiveness in multiple human gut Bacteroides.</title>
        <authorList>
            <person name="Wu M."/>
            <person name="McNulty N.P."/>
            <person name="Rodionov D.A."/>
            <person name="Khoroshkin M.S."/>
            <person name="Griffin N.W."/>
            <person name="Cheng J."/>
            <person name="Latreille P."/>
            <person name="Kerstetter R.A."/>
            <person name="Terrapon N."/>
            <person name="Henrissat B."/>
            <person name="Osterman A.L."/>
            <person name="Gordon J.I."/>
        </authorList>
    </citation>
    <scope>NUCLEOTIDE SEQUENCE [LARGE SCALE GENOMIC DNA]</scope>
    <source>
        <strain evidence="1 2">WH2</strain>
    </source>
</reference>
<dbReference type="InterPro" id="IPR021146">
    <property type="entry name" value="Phage_gp6-like_head-tail"/>
</dbReference>
<dbReference type="KEGG" id="bcel:BcellWH2_00018"/>
<organism evidence="1 2">
    <name type="scientific">Bacteroides cellulosilyticus</name>
    <dbReference type="NCBI Taxonomy" id="246787"/>
    <lineage>
        <taxon>Bacteria</taxon>
        <taxon>Pseudomonadati</taxon>
        <taxon>Bacteroidota</taxon>
        <taxon>Bacteroidia</taxon>
        <taxon>Bacteroidales</taxon>
        <taxon>Bacteroidaceae</taxon>
        <taxon>Bacteroides</taxon>
    </lineage>
</organism>
<dbReference type="RefSeq" id="WP_029427990.1">
    <property type="nucleotide sequence ID" value="NZ_CP012801.1"/>
</dbReference>
<protein>
    <submittedName>
        <fullName evidence="1">Phage gp6-like head-tail connector protein</fullName>
    </submittedName>
</protein>
<dbReference type="Proteomes" id="UP000061809">
    <property type="component" value="Chromosome"/>
</dbReference>
<dbReference type="AlphaFoldDB" id="A0A0P0GJV8"/>
<gene>
    <name evidence="1" type="ORF">BcellWH2_00018</name>
</gene>
<sequence length="103" mass="11567">MAYVDLELVKKHLNLESSFTEDDSYLESLIEAGEENIAKDLCVTIEELETIGGGSKIPAPLRHAILLTIGTYYSNRESVSSVRLQELPRGVKYLTSLYRNFSL</sequence>
<evidence type="ECO:0000313" key="2">
    <source>
        <dbReference type="Proteomes" id="UP000061809"/>
    </source>
</evidence>
<accession>A0A0P0GJV8</accession>
<proteinExistence type="predicted"/>
<dbReference type="NCBIfam" id="TIGR01560">
    <property type="entry name" value="put_DNA_pack"/>
    <property type="match status" value="1"/>
</dbReference>
<dbReference type="PATRIC" id="fig|246787.4.peg.18"/>
<evidence type="ECO:0000313" key="1">
    <source>
        <dbReference type="EMBL" id="ALJ57295.1"/>
    </source>
</evidence>
<name>A0A0P0GJV8_9BACE</name>
<dbReference type="InterPro" id="IPR006450">
    <property type="entry name" value="Phage_HK97_gp6-like"/>
</dbReference>
<dbReference type="Gene3D" id="1.10.3230.30">
    <property type="entry name" value="Phage gp6-like head-tail connector protein"/>
    <property type="match status" value="1"/>
</dbReference>
<dbReference type="CDD" id="cd08054">
    <property type="entry name" value="gp6"/>
    <property type="match status" value="1"/>
</dbReference>
<dbReference type="Pfam" id="PF05135">
    <property type="entry name" value="Phage_connect_1"/>
    <property type="match status" value="1"/>
</dbReference>